<organism evidence="1">
    <name type="scientific">Mesocestoides corti</name>
    <name type="common">Flatworm</name>
    <dbReference type="NCBI Taxonomy" id="53468"/>
    <lineage>
        <taxon>Eukaryota</taxon>
        <taxon>Metazoa</taxon>
        <taxon>Spiralia</taxon>
        <taxon>Lophotrochozoa</taxon>
        <taxon>Platyhelminthes</taxon>
        <taxon>Cestoda</taxon>
        <taxon>Eucestoda</taxon>
        <taxon>Cyclophyllidea</taxon>
        <taxon>Mesocestoididae</taxon>
        <taxon>Mesocestoides</taxon>
    </lineage>
</organism>
<reference evidence="1" key="1">
    <citation type="submission" date="2019-11" db="UniProtKB">
        <authorList>
            <consortium name="WormBaseParasite"/>
        </authorList>
    </citation>
    <scope>IDENTIFICATION</scope>
</reference>
<dbReference type="AlphaFoldDB" id="A0A5K3EN37"/>
<protein>
    <submittedName>
        <fullName evidence="1">Pkinase_fungal domain-containing protein</fullName>
    </submittedName>
</protein>
<dbReference type="WBParaSite" id="MCU_001414-RA">
    <property type="protein sequence ID" value="MCU_001414-RA"/>
    <property type="gene ID" value="MCU_001414"/>
</dbReference>
<name>A0A5K3EN37_MESCO</name>
<sequence>KLHIEKEYGFLKHLINNRNRNIPILDIQKIDGDTLKNSDGCRIPPTRQVHGESEDFEITLEGWEMSLAVSATTKGWFVNRDFDAKEMKLSPSQASDSYPTLIALLRSECQTFDDFLQTDEGTNLMYRLNQQFQHETTAQNPHTEMNASVVGHCGKASDDLNPLHGGAHVKEKVGRIGSKRSDYRAHTDVISRLRNQFGVGGRNLVSLNKQDDFSINAISSGGDKNQKR</sequence>
<evidence type="ECO:0000313" key="1">
    <source>
        <dbReference type="WBParaSite" id="MCU_001414-RA"/>
    </source>
</evidence>
<accession>A0A5K3EN37</accession>
<proteinExistence type="predicted"/>